<accession>A0A430HZT8</accession>
<organism evidence="9 10">
    <name type="scientific">Corynebacterium hylobatis</name>
    <dbReference type="NCBI Taxonomy" id="1859290"/>
    <lineage>
        <taxon>Bacteria</taxon>
        <taxon>Bacillati</taxon>
        <taxon>Actinomycetota</taxon>
        <taxon>Actinomycetes</taxon>
        <taxon>Mycobacteriales</taxon>
        <taxon>Corynebacteriaceae</taxon>
        <taxon>Corynebacterium</taxon>
    </lineage>
</organism>
<dbReference type="OrthoDB" id="9811823at2"/>
<dbReference type="GO" id="GO:0003723">
    <property type="term" value="F:RNA binding"/>
    <property type="evidence" value="ECO:0007669"/>
    <property type="project" value="InterPro"/>
</dbReference>
<dbReference type="RefSeq" id="WP_126120142.1">
    <property type="nucleotide sequence ID" value="NZ_RXHJ01000005.1"/>
</dbReference>
<evidence type="ECO:0000256" key="4">
    <source>
        <dbReference type="HAMAP-Rule" id="MF_00171"/>
    </source>
</evidence>
<comment type="subunit">
    <text evidence="4">Homodimer.</text>
</comment>
<dbReference type="InterPro" id="IPR020095">
    <property type="entry name" value="PsdUridine_synth_TruA_C"/>
</dbReference>
<proteinExistence type="inferred from homology"/>
<comment type="caution">
    <text evidence="4">Lacks conserved residue(s) required for the propagation of feature annotation.</text>
</comment>
<dbReference type="SUPFAM" id="SSF55120">
    <property type="entry name" value="Pseudouridine synthase"/>
    <property type="match status" value="1"/>
</dbReference>
<dbReference type="Gene3D" id="3.30.70.580">
    <property type="entry name" value="Pseudouridine synthase I, catalytic domain, N-terminal subdomain"/>
    <property type="match status" value="1"/>
</dbReference>
<evidence type="ECO:0000259" key="8">
    <source>
        <dbReference type="Pfam" id="PF01416"/>
    </source>
</evidence>
<dbReference type="AlphaFoldDB" id="A0A430HZT8"/>
<dbReference type="InterPro" id="IPR020097">
    <property type="entry name" value="PsdUridine_synth_TruA_a/b_dom"/>
</dbReference>
<protein>
    <recommendedName>
        <fullName evidence="4">tRNA pseudouridine synthase A</fullName>
        <ecNumber evidence="4">5.4.99.12</ecNumber>
    </recommendedName>
    <alternativeName>
        <fullName evidence="4">tRNA pseudouridine(38-40) synthase</fullName>
    </alternativeName>
    <alternativeName>
        <fullName evidence="4">tRNA pseudouridylate synthase I</fullName>
    </alternativeName>
    <alternativeName>
        <fullName evidence="4">tRNA-uridine isomerase I</fullName>
    </alternativeName>
</protein>
<comment type="similarity">
    <text evidence="1 4 7">Belongs to the tRNA pseudouridine synthase TruA family.</text>
</comment>
<name>A0A430HZT8_9CORY</name>
<evidence type="ECO:0000313" key="9">
    <source>
        <dbReference type="EMBL" id="RSZ64269.1"/>
    </source>
</evidence>
<dbReference type="Proteomes" id="UP000274907">
    <property type="component" value="Unassembled WGS sequence"/>
</dbReference>
<dbReference type="EMBL" id="RXHJ01000005">
    <property type="protein sequence ID" value="RSZ64269.1"/>
    <property type="molecule type" value="Genomic_DNA"/>
</dbReference>
<dbReference type="Pfam" id="PF01416">
    <property type="entry name" value="PseudoU_synth_1"/>
    <property type="match status" value="1"/>
</dbReference>
<dbReference type="InterPro" id="IPR020094">
    <property type="entry name" value="TruA/RsuA/RluB/E/F_N"/>
</dbReference>
<dbReference type="GO" id="GO:0031119">
    <property type="term" value="P:tRNA pseudouridine synthesis"/>
    <property type="evidence" value="ECO:0007669"/>
    <property type="project" value="UniProtKB-UniRule"/>
</dbReference>
<sequence length="286" mass="31819">MDTDLIRLRLDLAYDGTDFHGWARQKAQDGAPPLRTVQGVLEEALSLILRIDAVLTVAGRTDAGVHAAWQVAHLDVPADRLQQRTIDGDPMRLVRRLARLLPDDVRVHAITFAPDGFDARFAALRRHYVYRLTTHPRGPLPTRARDTAHWPKPVDIGVMQAAADVLVGLHDFAAFCKARPHATTIRELQAFTWHDVSTSLEPQLYEAHVSADAFCWNMVRSLVGTCLTVGEGRREAELPGQLLQENERSPIIPLAPAKGLSLVGVDYPADDELAGRAYITRDRRKL</sequence>
<feature type="binding site" evidence="4 6">
    <location>
        <position position="128"/>
    </location>
    <ligand>
        <name>substrate</name>
    </ligand>
</feature>
<dbReference type="PANTHER" id="PTHR11142">
    <property type="entry name" value="PSEUDOURIDYLATE SYNTHASE"/>
    <property type="match status" value="1"/>
</dbReference>
<evidence type="ECO:0000256" key="7">
    <source>
        <dbReference type="RuleBase" id="RU003792"/>
    </source>
</evidence>
<evidence type="ECO:0000313" key="10">
    <source>
        <dbReference type="Proteomes" id="UP000274907"/>
    </source>
</evidence>
<feature type="active site" description="Nucleophile" evidence="4 5">
    <location>
        <position position="62"/>
    </location>
</feature>
<dbReference type="InterPro" id="IPR001406">
    <property type="entry name" value="PsdUridine_synth_TruA"/>
</dbReference>
<evidence type="ECO:0000256" key="5">
    <source>
        <dbReference type="PIRSR" id="PIRSR001430-1"/>
    </source>
</evidence>
<evidence type="ECO:0000256" key="2">
    <source>
        <dbReference type="ARBA" id="ARBA00022694"/>
    </source>
</evidence>
<evidence type="ECO:0000256" key="1">
    <source>
        <dbReference type="ARBA" id="ARBA00009375"/>
    </source>
</evidence>
<feature type="domain" description="Pseudouridine synthase I TruA alpha/beta" evidence="8">
    <location>
        <begin position="162"/>
        <end position="268"/>
    </location>
</feature>
<dbReference type="PIRSF" id="PIRSF001430">
    <property type="entry name" value="tRNA_psdUrid_synth"/>
    <property type="match status" value="1"/>
</dbReference>
<dbReference type="Gene3D" id="3.30.70.660">
    <property type="entry name" value="Pseudouridine synthase I, catalytic domain, C-terminal subdomain"/>
    <property type="match status" value="1"/>
</dbReference>
<keyword evidence="2 4" id="KW-0819">tRNA processing</keyword>
<evidence type="ECO:0000256" key="6">
    <source>
        <dbReference type="PIRSR" id="PIRSR001430-2"/>
    </source>
</evidence>
<comment type="caution">
    <text evidence="9">The sequence shown here is derived from an EMBL/GenBank/DDBJ whole genome shotgun (WGS) entry which is preliminary data.</text>
</comment>
<dbReference type="NCBIfam" id="TIGR00071">
    <property type="entry name" value="hisT_truA"/>
    <property type="match status" value="1"/>
</dbReference>
<evidence type="ECO:0000256" key="3">
    <source>
        <dbReference type="ARBA" id="ARBA00023235"/>
    </source>
</evidence>
<gene>
    <name evidence="4 9" type="primary">truA</name>
    <name evidence="9" type="ORF">EAH68_04515</name>
</gene>
<comment type="function">
    <text evidence="4">Formation of pseudouridine at positions 38, 39 and 40 in the anticodon stem and loop of transfer RNAs.</text>
</comment>
<dbReference type="GO" id="GO:0160147">
    <property type="term" value="F:tRNA pseudouridine(38-40) synthase activity"/>
    <property type="evidence" value="ECO:0007669"/>
    <property type="project" value="UniProtKB-EC"/>
</dbReference>
<dbReference type="HAMAP" id="MF_00171">
    <property type="entry name" value="TruA"/>
    <property type="match status" value="1"/>
</dbReference>
<reference evidence="9 10" key="1">
    <citation type="submission" date="2018-12" db="EMBL/GenBank/DDBJ databases">
        <title>YIM 101343 draft genome.</title>
        <authorList>
            <person name="Chen X."/>
        </authorList>
    </citation>
    <scope>NUCLEOTIDE SEQUENCE [LARGE SCALE GENOMIC DNA]</scope>
    <source>
        <strain evidence="9 10">YIM 101343</strain>
    </source>
</reference>
<dbReference type="PANTHER" id="PTHR11142:SF0">
    <property type="entry name" value="TRNA PSEUDOURIDINE SYNTHASE-LIKE 1"/>
    <property type="match status" value="1"/>
</dbReference>
<comment type="catalytic activity">
    <reaction evidence="4 7">
        <text>uridine(38/39/40) in tRNA = pseudouridine(38/39/40) in tRNA</text>
        <dbReference type="Rhea" id="RHEA:22376"/>
        <dbReference type="Rhea" id="RHEA-COMP:10085"/>
        <dbReference type="Rhea" id="RHEA-COMP:10087"/>
        <dbReference type="ChEBI" id="CHEBI:65314"/>
        <dbReference type="ChEBI" id="CHEBI:65315"/>
        <dbReference type="EC" id="5.4.99.12"/>
    </reaction>
</comment>
<dbReference type="InterPro" id="IPR020103">
    <property type="entry name" value="PsdUridine_synth_cat_dom_sf"/>
</dbReference>
<keyword evidence="10" id="KW-1185">Reference proteome</keyword>
<keyword evidence="3 4" id="KW-0413">Isomerase</keyword>
<dbReference type="CDD" id="cd02570">
    <property type="entry name" value="PseudoU_synth_EcTruA"/>
    <property type="match status" value="1"/>
</dbReference>
<dbReference type="EC" id="5.4.99.12" evidence="4"/>